<proteinExistence type="predicted"/>
<keyword evidence="1" id="KW-1133">Transmembrane helix</keyword>
<dbReference type="Proteomes" id="UP000077154">
    <property type="component" value="Unassembled WGS sequence"/>
</dbReference>
<dbReference type="InterPro" id="IPR018803">
    <property type="entry name" value="Ish1/Msc1-like"/>
</dbReference>
<organism evidence="2">
    <name type="scientific">Pseudogymnoascus destructans</name>
    <dbReference type="NCBI Taxonomy" id="655981"/>
    <lineage>
        <taxon>Eukaryota</taxon>
        <taxon>Fungi</taxon>
        <taxon>Dikarya</taxon>
        <taxon>Ascomycota</taxon>
        <taxon>Pezizomycotina</taxon>
        <taxon>Leotiomycetes</taxon>
        <taxon>Thelebolales</taxon>
        <taxon>Thelebolaceae</taxon>
        <taxon>Pseudogymnoascus</taxon>
    </lineage>
</organism>
<accession>A0A177ACZ2</accession>
<keyword evidence="1" id="KW-0472">Membrane</keyword>
<gene>
    <name evidence="2" type="ORF">VC83_02936</name>
</gene>
<keyword evidence="1" id="KW-0812">Transmembrane</keyword>
<evidence type="ECO:0008006" key="3">
    <source>
        <dbReference type="Google" id="ProtNLM"/>
    </source>
</evidence>
<dbReference type="Pfam" id="PF10281">
    <property type="entry name" value="Ish1"/>
    <property type="match status" value="1"/>
</dbReference>
<evidence type="ECO:0000313" key="2">
    <source>
        <dbReference type="EMBL" id="OAF59975.1"/>
    </source>
</evidence>
<sequence>MAPTPIDKALNSRNTFAAFAGIVTAAAVWSIWGSDMFPAQPDPTGNPDDWTEQEIRQWLKYRNLQPSMTATRAELLERVKANLRVPRA</sequence>
<dbReference type="EMBL" id="KV441392">
    <property type="protein sequence ID" value="OAF59975.1"/>
    <property type="molecule type" value="Genomic_DNA"/>
</dbReference>
<dbReference type="OrthoDB" id="5341873at2759"/>
<dbReference type="GeneID" id="36286013"/>
<dbReference type="VEuPathDB" id="FungiDB:GMDG_05135"/>
<dbReference type="RefSeq" id="XP_024325257.1">
    <property type="nucleotide sequence ID" value="XM_024466587.1"/>
</dbReference>
<dbReference type="eggNOG" id="ENOG502S3NW">
    <property type="taxonomic scope" value="Eukaryota"/>
</dbReference>
<protein>
    <recommendedName>
        <fullName evidence="3">STE24 endopeptidase</fullName>
    </recommendedName>
</protein>
<feature type="transmembrane region" description="Helical" evidence="1">
    <location>
        <begin position="15"/>
        <end position="32"/>
    </location>
</feature>
<evidence type="ECO:0000256" key="1">
    <source>
        <dbReference type="SAM" id="Phobius"/>
    </source>
</evidence>
<reference evidence="2" key="1">
    <citation type="submission" date="2016-03" db="EMBL/GenBank/DDBJ databases">
        <title>Updated assembly of Pseudogymnoascus destructans, the fungus causing white-nose syndrome of bats.</title>
        <authorList>
            <person name="Palmer J.M."/>
            <person name="Drees K.P."/>
            <person name="Foster J.T."/>
            <person name="Lindner D.L."/>
        </authorList>
    </citation>
    <scope>NUCLEOTIDE SEQUENCE [LARGE SCALE GENOMIC DNA]</scope>
    <source>
        <strain evidence="2">20631-21</strain>
    </source>
</reference>
<dbReference type="AlphaFoldDB" id="A0A177ACZ2"/>
<name>A0A177ACZ2_9PEZI</name>